<keyword evidence="11" id="KW-1185">Reference proteome</keyword>
<dbReference type="EMBL" id="JACHYB010000001">
    <property type="protein sequence ID" value="MBB3187211.1"/>
    <property type="molecule type" value="Genomic_DNA"/>
</dbReference>
<dbReference type="GO" id="GO:0051537">
    <property type="term" value="F:2 iron, 2 sulfur cluster binding"/>
    <property type="evidence" value="ECO:0007669"/>
    <property type="project" value="UniProtKB-KW"/>
</dbReference>
<dbReference type="Gene3D" id="3.40.50.80">
    <property type="entry name" value="Nucleotide-binding domain of ferredoxin-NADP reductase (FNR) module"/>
    <property type="match status" value="1"/>
</dbReference>
<evidence type="ECO:0000256" key="5">
    <source>
        <dbReference type="ARBA" id="ARBA00022827"/>
    </source>
</evidence>
<dbReference type="RefSeq" id="WP_183413001.1">
    <property type="nucleotide sequence ID" value="NZ_JACHYB010000001.1"/>
</dbReference>
<dbReference type="InterPro" id="IPR039261">
    <property type="entry name" value="FNR_nucleotide-bd"/>
</dbReference>
<proteinExistence type="predicted"/>
<keyword evidence="4" id="KW-0479">Metal-binding</keyword>
<dbReference type="SUPFAM" id="SSF52343">
    <property type="entry name" value="Ferredoxin reductase-like, C-terminal NADP-linked domain"/>
    <property type="match status" value="1"/>
</dbReference>
<dbReference type="PRINTS" id="PR00410">
    <property type="entry name" value="PHEHYDRXLASE"/>
</dbReference>
<gene>
    <name evidence="10" type="ORF">FHX64_001374</name>
</gene>
<protein>
    <submittedName>
        <fullName evidence="10">NAD(P)H-flavin reductase</fullName>
    </submittedName>
</protein>
<organism evidence="10 11">
    <name type="scientific">Microbacter margulisiae</name>
    <dbReference type="NCBI Taxonomy" id="1350067"/>
    <lineage>
        <taxon>Bacteria</taxon>
        <taxon>Pseudomonadati</taxon>
        <taxon>Bacteroidota</taxon>
        <taxon>Bacteroidia</taxon>
        <taxon>Bacteroidales</taxon>
        <taxon>Porphyromonadaceae</taxon>
        <taxon>Microbacter</taxon>
    </lineage>
</organism>
<accession>A0A7W5DQM6</accession>
<dbReference type="CDD" id="cd00322">
    <property type="entry name" value="FNR_like"/>
    <property type="match status" value="1"/>
</dbReference>
<evidence type="ECO:0000256" key="2">
    <source>
        <dbReference type="ARBA" id="ARBA00022630"/>
    </source>
</evidence>
<comment type="caution">
    <text evidence="10">The sequence shown here is derived from an EMBL/GenBank/DDBJ whole genome shotgun (WGS) entry which is preliminary data.</text>
</comment>
<dbReference type="Gene3D" id="2.40.30.10">
    <property type="entry name" value="Translation factors"/>
    <property type="match status" value="1"/>
</dbReference>
<sequence>MLSKKYKSQVKSIINPFSGIYTLEFESLDRLYKYSPGQFLHLAIDEAYDGTGQWPESRCFSMQSNPDEATIKITYAVKGRFTQLMESTLKEGSFVWLKLPYGELFTQPHNKTNTVFIAGGTGITPFLSLFTHQSFNEYINPKIYLGFRLKAFNIYEGELARSCNSSQFVKSYYEDKDGVLNIQSIADENSLESNYFVSGPPPMIKAFKQTLISKGVSAGNVLTDDWE</sequence>
<evidence type="ECO:0000313" key="10">
    <source>
        <dbReference type="EMBL" id="MBB3187211.1"/>
    </source>
</evidence>
<dbReference type="GO" id="GO:0050660">
    <property type="term" value="F:flavin adenine dinucleotide binding"/>
    <property type="evidence" value="ECO:0007669"/>
    <property type="project" value="TreeGrafter"/>
</dbReference>
<evidence type="ECO:0000256" key="7">
    <source>
        <dbReference type="ARBA" id="ARBA00023004"/>
    </source>
</evidence>
<evidence type="ECO:0000256" key="4">
    <source>
        <dbReference type="ARBA" id="ARBA00022723"/>
    </source>
</evidence>
<keyword evidence="2" id="KW-0285">Flavoprotein</keyword>
<evidence type="ECO:0000256" key="3">
    <source>
        <dbReference type="ARBA" id="ARBA00022714"/>
    </source>
</evidence>
<dbReference type="InterPro" id="IPR050415">
    <property type="entry name" value="MRET"/>
</dbReference>
<dbReference type="PANTHER" id="PTHR47354:SF8">
    <property type="entry name" value="1,2-PHENYLACETYL-COA EPOXIDASE, SUBUNIT E"/>
    <property type="match status" value="1"/>
</dbReference>
<dbReference type="PANTHER" id="PTHR47354">
    <property type="entry name" value="NADH OXIDOREDUCTASE HCR"/>
    <property type="match status" value="1"/>
</dbReference>
<evidence type="ECO:0000259" key="9">
    <source>
        <dbReference type="PROSITE" id="PS51384"/>
    </source>
</evidence>
<dbReference type="SUPFAM" id="SSF63380">
    <property type="entry name" value="Riboflavin synthase domain-like"/>
    <property type="match status" value="1"/>
</dbReference>
<name>A0A7W5DQM6_9PORP</name>
<dbReference type="GO" id="GO:0046872">
    <property type="term" value="F:metal ion binding"/>
    <property type="evidence" value="ECO:0007669"/>
    <property type="project" value="UniProtKB-KW"/>
</dbReference>
<evidence type="ECO:0000256" key="8">
    <source>
        <dbReference type="ARBA" id="ARBA00023014"/>
    </source>
</evidence>
<keyword evidence="6" id="KW-0560">Oxidoreductase</keyword>
<evidence type="ECO:0000313" key="11">
    <source>
        <dbReference type="Proteomes" id="UP000544222"/>
    </source>
</evidence>
<dbReference type="GO" id="GO:0016491">
    <property type="term" value="F:oxidoreductase activity"/>
    <property type="evidence" value="ECO:0007669"/>
    <property type="project" value="UniProtKB-KW"/>
</dbReference>
<dbReference type="AlphaFoldDB" id="A0A7W5DQM6"/>
<keyword evidence="7" id="KW-0408">Iron</keyword>
<dbReference type="PROSITE" id="PS51384">
    <property type="entry name" value="FAD_FR"/>
    <property type="match status" value="1"/>
</dbReference>
<feature type="domain" description="FAD-binding FR-type" evidence="9">
    <location>
        <begin position="3"/>
        <end position="107"/>
    </location>
</feature>
<dbReference type="InterPro" id="IPR017938">
    <property type="entry name" value="Riboflavin_synthase-like_b-brl"/>
</dbReference>
<evidence type="ECO:0000256" key="1">
    <source>
        <dbReference type="ARBA" id="ARBA00001974"/>
    </source>
</evidence>
<keyword evidence="5" id="KW-0274">FAD</keyword>
<dbReference type="Proteomes" id="UP000544222">
    <property type="component" value="Unassembled WGS sequence"/>
</dbReference>
<reference evidence="10 11" key="1">
    <citation type="submission" date="2020-08" db="EMBL/GenBank/DDBJ databases">
        <title>Genomic Encyclopedia of Type Strains, Phase IV (KMG-IV): sequencing the most valuable type-strain genomes for metagenomic binning, comparative biology and taxonomic classification.</title>
        <authorList>
            <person name="Goeker M."/>
        </authorList>
    </citation>
    <scope>NUCLEOTIDE SEQUENCE [LARGE SCALE GENOMIC DNA]</scope>
    <source>
        <strain evidence="10 11">DSM 27471</strain>
    </source>
</reference>
<keyword evidence="3" id="KW-0001">2Fe-2S</keyword>
<comment type="cofactor">
    <cofactor evidence="1">
        <name>FAD</name>
        <dbReference type="ChEBI" id="CHEBI:57692"/>
    </cofactor>
</comment>
<keyword evidence="8" id="KW-0411">Iron-sulfur</keyword>
<evidence type="ECO:0000256" key="6">
    <source>
        <dbReference type="ARBA" id="ARBA00023002"/>
    </source>
</evidence>
<dbReference type="InterPro" id="IPR017927">
    <property type="entry name" value="FAD-bd_FR_type"/>
</dbReference>